<protein>
    <submittedName>
        <fullName evidence="2">Peroxisomal membrane protein PEX13</fullName>
    </submittedName>
</protein>
<dbReference type="Proteomes" id="UP000094527">
    <property type="component" value="Unassembled WGS sequence"/>
</dbReference>
<reference evidence="2 3" key="1">
    <citation type="journal article" date="2016" name="Genome Biol. Evol.">
        <title>Gene Family Evolution Reflects Adaptation to Soil Environmental Stressors in the Genome of the Collembolan Orchesella cincta.</title>
        <authorList>
            <person name="Faddeeva-Vakhrusheva A."/>
            <person name="Derks M.F."/>
            <person name="Anvar S.Y."/>
            <person name="Agamennone V."/>
            <person name="Suring W."/>
            <person name="Smit S."/>
            <person name="van Straalen N.M."/>
            <person name="Roelofs D."/>
        </authorList>
    </citation>
    <scope>NUCLEOTIDE SEQUENCE [LARGE SCALE GENOMIC DNA]</scope>
    <source>
        <tissue evidence="2">Mixed pool</tissue>
    </source>
</reference>
<organism evidence="2 3">
    <name type="scientific">Orchesella cincta</name>
    <name type="common">Springtail</name>
    <name type="synonym">Podura cincta</name>
    <dbReference type="NCBI Taxonomy" id="48709"/>
    <lineage>
        <taxon>Eukaryota</taxon>
        <taxon>Metazoa</taxon>
        <taxon>Ecdysozoa</taxon>
        <taxon>Arthropoda</taxon>
        <taxon>Hexapoda</taxon>
        <taxon>Collembola</taxon>
        <taxon>Entomobryomorpha</taxon>
        <taxon>Entomobryoidea</taxon>
        <taxon>Orchesellidae</taxon>
        <taxon>Orchesellinae</taxon>
        <taxon>Orchesella</taxon>
    </lineage>
</organism>
<feature type="chain" id="PRO_5008905129" evidence="1">
    <location>
        <begin position="19"/>
        <end position="103"/>
    </location>
</feature>
<proteinExistence type="predicted"/>
<keyword evidence="3" id="KW-1185">Reference proteome</keyword>
<keyword evidence="1" id="KW-0732">Signal</keyword>
<comment type="caution">
    <text evidence="2">The sequence shown here is derived from an EMBL/GenBank/DDBJ whole genome shotgun (WGS) entry which is preliminary data.</text>
</comment>
<dbReference type="EMBL" id="LJIJ01000176">
    <property type="protein sequence ID" value="ODN01007.1"/>
    <property type="molecule type" value="Genomic_DNA"/>
</dbReference>
<evidence type="ECO:0000313" key="2">
    <source>
        <dbReference type="EMBL" id="ODN01007.1"/>
    </source>
</evidence>
<evidence type="ECO:0000256" key="1">
    <source>
        <dbReference type="SAM" id="SignalP"/>
    </source>
</evidence>
<feature type="signal peptide" evidence="1">
    <location>
        <begin position="1"/>
        <end position="18"/>
    </location>
</feature>
<accession>A0A1D2N6Y1</accession>
<evidence type="ECO:0000313" key="3">
    <source>
        <dbReference type="Proteomes" id="UP000094527"/>
    </source>
</evidence>
<dbReference type="PROSITE" id="PS51257">
    <property type="entry name" value="PROKAR_LIPOPROTEIN"/>
    <property type="match status" value="1"/>
</dbReference>
<name>A0A1D2N6Y1_ORCCI</name>
<dbReference type="AlphaFoldDB" id="A0A1D2N6Y1"/>
<sequence>MKSIVAIALLAFVACANAGVLGHPVYHGPAIYHHAPIVKAVHHHPLYAVPPPILAKPIVYAPAPVVKVFHPAPVVKHVSFGPVAYGHAYGAYGAYGLHGPAFF</sequence>
<gene>
    <name evidence="2" type="ORF">Ocin01_05673</name>
</gene>